<protein>
    <submittedName>
        <fullName evidence="2">Uncharacterized protein</fullName>
    </submittedName>
</protein>
<reference evidence="2" key="2">
    <citation type="submission" date="2013-05" db="EMBL/GenBank/DDBJ databases">
        <authorList>
            <person name="Carter J.-M."/>
            <person name="Baker S.C."/>
            <person name="Pink R."/>
            <person name="Carter D.R.F."/>
            <person name="Collins A."/>
            <person name="Tomlin J."/>
            <person name="Gibbs M."/>
            <person name="Breuker C.J."/>
        </authorList>
    </citation>
    <scope>NUCLEOTIDE SEQUENCE</scope>
    <source>
        <tissue evidence="2">Ovary</tissue>
    </source>
</reference>
<sequence>MSVQQCTFIKTNQPHQVVRVLNASANIRSVDTQHGQIIQLFLMLRSGYCNCSFGFICCCSCTRCVGSTCCITCKGVVLSCVAIWCDIIFIVACVVILVDVLVEISA</sequence>
<organism evidence="2">
    <name type="scientific">Pararge aegeria</name>
    <name type="common">speckled wood butterfly</name>
    <dbReference type="NCBI Taxonomy" id="116150"/>
    <lineage>
        <taxon>Eukaryota</taxon>
        <taxon>Metazoa</taxon>
        <taxon>Ecdysozoa</taxon>
        <taxon>Arthropoda</taxon>
        <taxon>Hexapoda</taxon>
        <taxon>Insecta</taxon>
        <taxon>Pterygota</taxon>
        <taxon>Neoptera</taxon>
        <taxon>Endopterygota</taxon>
        <taxon>Lepidoptera</taxon>
        <taxon>Glossata</taxon>
        <taxon>Ditrysia</taxon>
        <taxon>Papilionoidea</taxon>
        <taxon>Nymphalidae</taxon>
        <taxon>Satyrinae</taxon>
        <taxon>Satyrini</taxon>
        <taxon>Parargina</taxon>
        <taxon>Pararge</taxon>
    </lineage>
</organism>
<keyword evidence="1" id="KW-1133">Transmembrane helix</keyword>
<feature type="non-terminal residue" evidence="2">
    <location>
        <position position="106"/>
    </location>
</feature>
<evidence type="ECO:0000313" key="2">
    <source>
        <dbReference type="EMBL" id="JAA81783.1"/>
    </source>
</evidence>
<dbReference type="EMBL" id="GAIX01010777">
    <property type="protein sequence ID" value="JAA81783.1"/>
    <property type="molecule type" value="Transcribed_RNA"/>
</dbReference>
<dbReference type="AlphaFoldDB" id="S4P0T8"/>
<feature type="transmembrane region" description="Helical" evidence="1">
    <location>
        <begin position="76"/>
        <end position="102"/>
    </location>
</feature>
<reference evidence="2" key="1">
    <citation type="journal article" date="2013" name="BMC Genomics">
        <title>Unscrambling butterfly oogenesis.</title>
        <authorList>
            <person name="Carter J.M."/>
            <person name="Baker S.C."/>
            <person name="Pink R."/>
            <person name="Carter D.R."/>
            <person name="Collins A."/>
            <person name="Tomlin J."/>
            <person name="Gibbs M."/>
            <person name="Breuker C.J."/>
        </authorList>
    </citation>
    <scope>NUCLEOTIDE SEQUENCE</scope>
    <source>
        <tissue evidence="2">Ovary</tissue>
    </source>
</reference>
<keyword evidence="1" id="KW-0472">Membrane</keyword>
<keyword evidence="1" id="KW-0812">Transmembrane</keyword>
<name>S4P0T8_9NEOP</name>
<evidence type="ECO:0000256" key="1">
    <source>
        <dbReference type="SAM" id="Phobius"/>
    </source>
</evidence>
<proteinExistence type="predicted"/>
<accession>S4P0T8</accession>